<name>A0A8H5EW31_9AGAR</name>
<organism evidence="4 5">
    <name type="scientific">Psilocybe cf. subviscida</name>
    <dbReference type="NCBI Taxonomy" id="2480587"/>
    <lineage>
        <taxon>Eukaryota</taxon>
        <taxon>Fungi</taxon>
        <taxon>Dikarya</taxon>
        <taxon>Basidiomycota</taxon>
        <taxon>Agaricomycotina</taxon>
        <taxon>Agaricomycetes</taxon>
        <taxon>Agaricomycetidae</taxon>
        <taxon>Agaricales</taxon>
        <taxon>Agaricineae</taxon>
        <taxon>Strophariaceae</taxon>
        <taxon>Psilocybe</taxon>
    </lineage>
</organism>
<keyword evidence="2" id="KW-1133">Transmembrane helix</keyword>
<accession>A0A8H5EW31</accession>
<evidence type="ECO:0000313" key="4">
    <source>
        <dbReference type="EMBL" id="KAF5314456.1"/>
    </source>
</evidence>
<feature type="compositionally biased region" description="Low complexity" evidence="1">
    <location>
        <begin position="275"/>
        <end position="305"/>
    </location>
</feature>
<dbReference type="Proteomes" id="UP000567179">
    <property type="component" value="Unassembled WGS sequence"/>
</dbReference>
<dbReference type="AlphaFoldDB" id="A0A8H5EW31"/>
<keyword evidence="3" id="KW-0732">Signal</keyword>
<feature type="chain" id="PRO_5034835101" evidence="3">
    <location>
        <begin position="20"/>
        <end position="337"/>
    </location>
</feature>
<protein>
    <submittedName>
        <fullName evidence="4">Uncharacterized protein</fullName>
    </submittedName>
</protein>
<keyword evidence="5" id="KW-1185">Reference proteome</keyword>
<feature type="region of interest" description="Disordered" evidence="1">
    <location>
        <begin position="275"/>
        <end position="311"/>
    </location>
</feature>
<feature type="transmembrane region" description="Helical" evidence="2">
    <location>
        <begin position="313"/>
        <end position="336"/>
    </location>
</feature>
<gene>
    <name evidence="4" type="ORF">D9619_011938</name>
</gene>
<dbReference type="EMBL" id="JAACJJ010000044">
    <property type="protein sequence ID" value="KAF5314456.1"/>
    <property type="molecule type" value="Genomic_DNA"/>
</dbReference>
<evidence type="ECO:0000256" key="2">
    <source>
        <dbReference type="SAM" id="Phobius"/>
    </source>
</evidence>
<comment type="caution">
    <text evidence="4">The sequence shown here is derived from an EMBL/GenBank/DDBJ whole genome shotgun (WGS) entry which is preliminary data.</text>
</comment>
<reference evidence="4 5" key="1">
    <citation type="journal article" date="2020" name="ISME J.">
        <title>Uncovering the hidden diversity of litter-decomposition mechanisms in mushroom-forming fungi.</title>
        <authorList>
            <person name="Floudas D."/>
            <person name="Bentzer J."/>
            <person name="Ahren D."/>
            <person name="Johansson T."/>
            <person name="Persson P."/>
            <person name="Tunlid A."/>
        </authorList>
    </citation>
    <scope>NUCLEOTIDE SEQUENCE [LARGE SCALE GENOMIC DNA]</scope>
    <source>
        <strain evidence="4 5">CBS 101986</strain>
    </source>
</reference>
<keyword evidence="2" id="KW-0812">Transmembrane</keyword>
<keyword evidence="2" id="KW-0472">Membrane</keyword>
<evidence type="ECO:0000256" key="1">
    <source>
        <dbReference type="SAM" id="MobiDB-lite"/>
    </source>
</evidence>
<sequence>MGFLKYTSLLVASCTVVLALLPRQNSKFVPLVNKRYKYEDIPYRVDTDVGLARGEQVGYNICNSTTQGPSSLCQTAIFNSVQDFCIWAPPKAGEEVGAIEGEMVAWCTRGGHGTRVMPAGTITGVQWTTTPDYIQAVGFMDQTKINMLKGDSGGEMDPHGADLRGNPMGGLIYTNAWTANGSYTQVVEWHNFNGADMFCLKACDPRTAPRDAKLCEHIYDTQGCGFNAPSNARPGVFESCLGDSQAPPGQGVAVPASSSCTTYASTALYDASATASAGSSTPPATTNTASGSSPSSQVTGSGRSSPAPTPTSGALGLSSVFAGLGVSIVGGVLAVFL</sequence>
<evidence type="ECO:0000256" key="3">
    <source>
        <dbReference type="SAM" id="SignalP"/>
    </source>
</evidence>
<dbReference type="OrthoDB" id="2564904at2759"/>
<feature type="signal peptide" evidence="3">
    <location>
        <begin position="1"/>
        <end position="19"/>
    </location>
</feature>
<proteinExistence type="predicted"/>
<evidence type="ECO:0000313" key="5">
    <source>
        <dbReference type="Proteomes" id="UP000567179"/>
    </source>
</evidence>